<reference evidence="9 10" key="1">
    <citation type="submission" date="2019-03" db="EMBL/GenBank/DDBJ databases">
        <title>Genomic Encyclopedia of Type Strains, Phase IV (KMG-IV): sequencing the most valuable type-strain genomes for metagenomic binning, comparative biology and taxonomic classification.</title>
        <authorList>
            <person name="Goeker M."/>
        </authorList>
    </citation>
    <scope>NUCLEOTIDE SEQUENCE [LARGE SCALE GENOMIC DNA]</scope>
    <source>
        <strain evidence="9 10">DSM 24984</strain>
    </source>
</reference>
<dbReference type="GO" id="GO:0009279">
    <property type="term" value="C:cell outer membrane"/>
    <property type="evidence" value="ECO:0007669"/>
    <property type="project" value="UniProtKB-SubCell"/>
</dbReference>
<keyword evidence="10" id="KW-1185">Reference proteome</keyword>
<keyword evidence="3" id="KW-1134">Transmembrane beta strand</keyword>
<dbReference type="AlphaFoldDB" id="A0A4R1K7J5"/>
<evidence type="ECO:0000256" key="7">
    <source>
        <dbReference type="ARBA" id="ARBA00023237"/>
    </source>
</evidence>
<keyword evidence="6" id="KW-0472">Membrane</keyword>
<dbReference type="InterPro" id="IPR005017">
    <property type="entry name" value="OMPP1/FadL/TodX"/>
</dbReference>
<dbReference type="RefSeq" id="WP_132874153.1">
    <property type="nucleotide sequence ID" value="NZ_SMGG01000005.1"/>
</dbReference>
<evidence type="ECO:0000256" key="2">
    <source>
        <dbReference type="ARBA" id="ARBA00008163"/>
    </source>
</evidence>
<dbReference type="SUPFAM" id="SSF56935">
    <property type="entry name" value="Porins"/>
    <property type="match status" value="1"/>
</dbReference>
<gene>
    <name evidence="9" type="ORF">C8D98_2179</name>
</gene>
<comment type="subcellular location">
    <subcellularLocation>
        <location evidence="1">Cell outer membrane</location>
        <topology evidence="1">Multi-pass membrane protein</topology>
    </subcellularLocation>
</comment>
<sequence length="479" mass="53044">MKKFLLSSALLLTSALTAFAGHVDTYGIGSKATAMGGAVTAGIDDPYAVYYNPAAMVNIKRPTLSIGTHLVDPHLTIKNFNVKNSGTLADGDINVDGIKDESDLLVVPHFGYVHPLNDKLTFGVAFYVPYGLDLKWNPNENENPAAYNTFHSWYLREVLTPSLSYKVNDKLSLGAGISIGKAKAGNERKRYVPEKMKNAQVMAAVAQANGIPSAQAPAVGAALAAAYTELDGAHIKMEYEDNFNLSYNLGALYKFNDKWTAGLTYRSYSKIKFDDGDANVNPEMQYWKNEHLDTTTAVDTPDTIQLGVQYQVTPKLKVEADLVRTFWSRIDSYTVKLDDYLLQSEIAPTLIPGANEEYFKRNWKDTWQYRLGAEYKLNDRVDLRAGYYYDPTVVPEDTFDVLWPDSDKHVFSGGVGVHFKRVDVDTVIQYILIKEVSVASGASHNLDDSYSRPGMHDADVAATAGGHIWSFGVTVSYKF</sequence>
<comment type="similarity">
    <text evidence="2">Belongs to the OmpP1/FadL family.</text>
</comment>
<comment type="caution">
    <text evidence="9">The sequence shown here is derived from an EMBL/GenBank/DDBJ whole genome shotgun (WGS) entry which is preliminary data.</text>
</comment>
<evidence type="ECO:0000256" key="8">
    <source>
        <dbReference type="SAM" id="SignalP"/>
    </source>
</evidence>
<accession>A0A4R1K7J5</accession>
<proteinExistence type="inferred from homology"/>
<dbReference type="EMBL" id="SMGG01000005">
    <property type="protein sequence ID" value="TCK60007.1"/>
    <property type="molecule type" value="Genomic_DNA"/>
</dbReference>
<feature type="signal peptide" evidence="8">
    <location>
        <begin position="1"/>
        <end position="20"/>
    </location>
</feature>
<evidence type="ECO:0000313" key="9">
    <source>
        <dbReference type="EMBL" id="TCK60007.1"/>
    </source>
</evidence>
<evidence type="ECO:0000256" key="1">
    <source>
        <dbReference type="ARBA" id="ARBA00004571"/>
    </source>
</evidence>
<evidence type="ECO:0000256" key="6">
    <source>
        <dbReference type="ARBA" id="ARBA00023136"/>
    </source>
</evidence>
<protein>
    <submittedName>
        <fullName evidence="9">Long-chain fatty acid transport protein</fullName>
    </submittedName>
</protein>
<evidence type="ECO:0000256" key="4">
    <source>
        <dbReference type="ARBA" id="ARBA00022692"/>
    </source>
</evidence>
<dbReference type="PANTHER" id="PTHR35093:SF8">
    <property type="entry name" value="OUTER MEMBRANE PROTEIN NMB0088-RELATED"/>
    <property type="match status" value="1"/>
</dbReference>
<dbReference type="Gene3D" id="2.40.160.60">
    <property type="entry name" value="Outer membrane protein transport protein (OMPP1/FadL/TodX)"/>
    <property type="match status" value="1"/>
</dbReference>
<organism evidence="9 10">
    <name type="scientific">Seleniivibrio woodruffii</name>
    <dbReference type="NCBI Taxonomy" id="1078050"/>
    <lineage>
        <taxon>Bacteria</taxon>
        <taxon>Pseudomonadati</taxon>
        <taxon>Deferribacterota</taxon>
        <taxon>Deferribacteres</taxon>
        <taxon>Deferribacterales</taxon>
        <taxon>Geovibrionaceae</taxon>
        <taxon>Seleniivibrio</taxon>
    </lineage>
</organism>
<evidence type="ECO:0000313" key="10">
    <source>
        <dbReference type="Proteomes" id="UP000294614"/>
    </source>
</evidence>
<dbReference type="PANTHER" id="PTHR35093">
    <property type="entry name" value="OUTER MEMBRANE PROTEIN NMB0088-RELATED"/>
    <property type="match status" value="1"/>
</dbReference>
<evidence type="ECO:0000256" key="3">
    <source>
        <dbReference type="ARBA" id="ARBA00022452"/>
    </source>
</evidence>
<keyword evidence="4" id="KW-0812">Transmembrane</keyword>
<dbReference type="OrthoDB" id="9809992at2"/>
<dbReference type="Pfam" id="PF03349">
    <property type="entry name" value="Toluene_X"/>
    <property type="match status" value="1"/>
</dbReference>
<evidence type="ECO:0000256" key="5">
    <source>
        <dbReference type="ARBA" id="ARBA00022729"/>
    </source>
</evidence>
<dbReference type="Proteomes" id="UP000294614">
    <property type="component" value="Unassembled WGS sequence"/>
</dbReference>
<dbReference type="GO" id="GO:0015483">
    <property type="term" value="F:long-chain fatty acid transporting porin activity"/>
    <property type="evidence" value="ECO:0007669"/>
    <property type="project" value="TreeGrafter"/>
</dbReference>
<keyword evidence="7" id="KW-0998">Cell outer membrane</keyword>
<feature type="chain" id="PRO_5020885589" evidence="8">
    <location>
        <begin position="21"/>
        <end position="479"/>
    </location>
</feature>
<name>A0A4R1K7J5_9BACT</name>
<keyword evidence="5 8" id="KW-0732">Signal</keyword>